<proteinExistence type="predicted"/>
<name>A0A1I3YRZ3_9GAMM</name>
<evidence type="ECO:0008006" key="3">
    <source>
        <dbReference type="Google" id="ProtNLM"/>
    </source>
</evidence>
<keyword evidence="2" id="KW-1185">Reference proteome</keyword>
<sequence>MKISSLKPGDTAYQLYRHKMGNTTISTLSVWRVSVKEVHEEHVIASVNGNAPRKYRERDVAKWKKKEPVLIRSRMGYSRLATKAEKEALKSG</sequence>
<dbReference type="EMBL" id="FOSD01000006">
    <property type="protein sequence ID" value="SFK34530.1"/>
    <property type="molecule type" value="Genomic_DNA"/>
</dbReference>
<gene>
    <name evidence="1" type="ORF">SAMN05518863_106194</name>
</gene>
<evidence type="ECO:0000313" key="2">
    <source>
        <dbReference type="Proteomes" id="UP000198841"/>
    </source>
</evidence>
<organism evidence="1 2">
    <name type="scientific">Candidatus Pantoea symbiotica</name>
    <dbReference type="NCBI Taxonomy" id="1884370"/>
    <lineage>
        <taxon>Bacteria</taxon>
        <taxon>Pseudomonadati</taxon>
        <taxon>Pseudomonadota</taxon>
        <taxon>Gammaproteobacteria</taxon>
        <taxon>Enterobacterales</taxon>
        <taxon>Erwiniaceae</taxon>
        <taxon>Pantoea</taxon>
    </lineage>
</organism>
<evidence type="ECO:0000313" key="1">
    <source>
        <dbReference type="EMBL" id="SFK34530.1"/>
    </source>
</evidence>
<accession>A0A1I3YRZ3</accession>
<protein>
    <recommendedName>
        <fullName evidence="3">Integrase</fullName>
    </recommendedName>
</protein>
<comment type="caution">
    <text evidence="1">The sequence shown here is derived from an EMBL/GenBank/DDBJ whole genome shotgun (WGS) entry which is preliminary data.</text>
</comment>
<reference evidence="1 2" key="1">
    <citation type="submission" date="2016-10" db="EMBL/GenBank/DDBJ databases">
        <authorList>
            <person name="Varghese N."/>
            <person name="Submissions S."/>
        </authorList>
    </citation>
    <scope>NUCLEOTIDE SEQUENCE [LARGE SCALE GENOMIC DNA]</scope>
    <source>
        <strain evidence="1 2">YR512</strain>
    </source>
</reference>
<dbReference type="Proteomes" id="UP000198841">
    <property type="component" value="Unassembled WGS sequence"/>
</dbReference>
<dbReference type="RefSeq" id="WP_091003967.1">
    <property type="nucleotide sequence ID" value="NZ_FOSD01000006.1"/>
</dbReference>